<accession>A0AAV4MHK4</accession>
<sequence>MVGNGGAKEIKPIATTFVTSPTPPWLLCCGAKGENNPISGERLALVRGVSGVGTGCLNEATNVYLWIC</sequence>
<comment type="caution">
    <text evidence="1">The sequence shown here is derived from an EMBL/GenBank/DDBJ whole genome shotgun (WGS) entry which is preliminary data.</text>
</comment>
<evidence type="ECO:0000313" key="2">
    <source>
        <dbReference type="Proteomes" id="UP001054945"/>
    </source>
</evidence>
<dbReference type="Proteomes" id="UP001054945">
    <property type="component" value="Unassembled WGS sequence"/>
</dbReference>
<organism evidence="1 2">
    <name type="scientific">Caerostris extrusa</name>
    <name type="common">Bark spider</name>
    <name type="synonym">Caerostris bankana</name>
    <dbReference type="NCBI Taxonomy" id="172846"/>
    <lineage>
        <taxon>Eukaryota</taxon>
        <taxon>Metazoa</taxon>
        <taxon>Ecdysozoa</taxon>
        <taxon>Arthropoda</taxon>
        <taxon>Chelicerata</taxon>
        <taxon>Arachnida</taxon>
        <taxon>Araneae</taxon>
        <taxon>Araneomorphae</taxon>
        <taxon>Entelegynae</taxon>
        <taxon>Araneoidea</taxon>
        <taxon>Araneidae</taxon>
        <taxon>Caerostris</taxon>
    </lineage>
</organism>
<reference evidence="1 2" key="1">
    <citation type="submission" date="2021-06" db="EMBL/GenBank/DDBJ databases">
        <title>Caerostris extrusa draft genome.</title>
        <authorList>
            <person name="Kono N."/>
            <person name="Arakawa K."/>
        </authorList>
    </citation>
    <scope>NUCLEOTIDE SEQUENCE [LARGE SCALE GENOMIC DNA]</scope>
</reference>
<evidence type="ECO:0000313" key="1">
    <source>
        <dbReference type="EMBL" id="GIX71994.1"/>
    </source>
</evidence>
<dbReference type="EMBL" id="BPLR01019812">
    <property type="protein sequence ID" value="GIX71994.1"/>
    <property type="molecule type" value="Genomic_DNA"/>
</dbReference>
<protein>
    <submittedName>
        <fullName evidence="1">Uncharacterized protein</fullName>
    </submittedName>
</protein>
<gene>
    <name evidence="1" type="ORF">CEXT_650621</name>
</gene>
<keyword evidence="2" id="KW-1185">Reference proteome</keyword>
<proteinExistence type="predicted"/>
<name>A0AAV4MHK4_CAEEX</name>
<dbReference type="AlphaFoldDB" id="A0AAV4MHK4"/>